<evidence type="ECO:0000313" key="1">
    <source>
        <dbReference type="EMBL" id="CAN0404924.1"/>
    </source>
</evidence>
<dbReference type="EMBL" id="OX596112">
    <property type="protein sequence ID" value="CAN0404924.1"/>
    <property type="molecule type" value="Genomic_DNA"/>
</dbReference>
<evidence type="ECO:0000313" key="2">
    <source>
        <dbReference type="Proteomes" id="UP001162501"/>
    </source>
</evidence>
<name>A0AC59ZFD2_RANTA</name>
<organism evidence="1 2">
    <name type="scientific">Rangifer tarandus platyrhynchus</name>
    <name type="common">Svalbard reindeer</name>
    <dbReference type="NCBI Taxonomy" id="3082113"/>
    <lineage>
        <taxon>Eukaryota</taxon>
        <taxon>Metazoa</taxon>
        <taxon>Chordata</taxon>
        <taxon>Craniata</taxon>
        <taxon>Vertebrata</taxon>
        <taxon>Euteleostomi</taxon>
        <taxon>Mammalia</taxon>
        <taxon>Eutheria</taxon>
        <taxon>Laurasiatheria</taxon>
        <taxon>Artiodactyla</taxon>
        <taxon>Ruminantia</taxon>
        <taxon>Pecora</taxon>
        <taxon>Cervidae</taxon>
        <taxon>Odocoileinae</taxon>
        <taxon>Rangifer</taxon>
    </lineage>
</organism>
<accession>A0AC59ZFD2</accession>
<sequence>MDALSEANGTFALTLLKKLGEDNSKNVFISPLSISSALAMVLMGARDNTAAQMSQTLSLSMSSGRGEDVHQGFQNLLSEVNRPGTQYLLRTANRLFGEKTYDFLSSFKDACRIFYQAEMEELDFVSATEESRKHINTWVAEKTEGKIRDLLAANSVDPMTRLVLVNAVYFKGDWAEQFNKQHTVERPFKVSKNMEKPVQMMFKKSTFKMTYIGEISTQILVLPYVGQEMNMVILLPSESTDLNTVEEALTYEKFIAWTKPDVMADKEVEVFLPRFTLDESYDMEGVLRELGMTDAFDAARADFTGMSSGRGLHMSKVVHKSFVEVTEEGTEAAAATGAAVVMYCLRIVPRFCADRPFLFFIQHGKTGAILFCGRFCSPLASMDALSEANGTFALTLLKKLGEDNSKNVFISPLSFSSALTMILMGARSNTAAQMSQTLSLSTSSGGGEDVHQGFQKLVSEVNRPGTQYLLRTANRLFGEKTYDFLSSFKDACRMFYQAEMEELDFVSATEESRKHINTWVAEKTEGKIKDLLAANSVDPMTRLVLVNSVYFKGNWAEQFNKQHTFRRPFHVSKNVEKPVQMMFKNATFKMTYIGEISTQILVLPYIGQEMNMVILLPSESTDLNTVEKALTFEKFIAWTKPDMLAEEMVEVFLPRFTLEESYNMEGVLRDLGMTDAFDALRADFTGMSYGRGLHLSKVVHKSFVEVTEEGTEAAAATEAMEVFICMQNVSHFHADRPFLFFIQHGKTGAILFCGRFCSPDFGAQKIKSATISTVSPSILATMDALSKANSTFALTLLKKLGEDNSKNVFISPLSISSALAMVLMGARGNTAAQMSQTLSLSTSSGGGEDVHQGFQNLLSEVNRPDTQYLLRTAKRLFGEKTYDFLSSFKDACRMFYQAEMEELDFVSATEESRKHINTWVAEKTEGKIRDLLAANSVDSLTRLVLVNAIYFKGDWAKKFPKGHTVERPFHITKNLQITVPMMYNMSIFKTMYIAEICSQILVLPYVGQEMNMVILLPSESADLNTVEKALTYEKSVAWMKPDVLAEEEVELLVPRFTLEEIVHKSFVEVTEEGTEATAATEARITLKCLKVVPRLHADRPFLFFIHHGKTGAILFCSRFCSP</sequence>
<proteinExistence type="predicted"/>
<protein>
    <submittedName>
        <fullName evidence="1">Uncharacterized protein</fullName>
    </submittedName>
</protein>
<dbReference type="Proteomes" id="UP001162501">
    <property type="component" value="Chromosome 28"/>
</dbReference>
<reference evidence="1" key="1">
    <citation type="submission" date="2023-05" db="EMBL/GenBank/DDBJ databases">
        <authorList>
            <consortium name="ELIXIR-Norway"/>
        </authorList>
    </citation>
    <scope>NUCLEOTIDE SEQUENCE</scope>
</reference>
<reference evidence="1" key="2">
    <citation type="submission" date="2025-03" db="EMBL/GenBank/DDBJ databases">
        <authorList>
            <consortium name="ELIXIR-Norway"/>
            <consortium name="Elixir Norway"/>
        </authorList>
    </citation>
    <scope>NUCLEOTIDE SEQUENCE</scope>
</reference>
<gene>
    <name evidence="1" type="ORF">MRATA1EN22A_LOCUS17834</name>
</gene>